<dbReference type="AlphaFoldDB" id="A0A0A9FAE2"/>
<sequence length="69" mass="8205">MLYFFPISWYQILYAWYCCPKLATQVSRKDYAACHSSVLLPFILNYNNITFFPNIIKVQHYQASIFEVA</sequence>
<evidence type="ECO:0000313" key="1">
    <source>
        <dbReference type="EMBL" id="JAE09317.1"/>
    </source>
</evidence>
<name>A0A0A9FAE2_ARUDO</name>
<reference evidence="1" key="1">
    <citation type="submission" date="2014-09" db="EMBL/GenBank/DDBJ databases">
        <authorList>
            <person name="Magalhaes I.L.F."/>
            <person name="Oliveira U."/>
            <person name="Santos F.R."/>
            <person name="Vidigal T.H.D.A."/>
            <person name="Brescovit A.D."/>
            <person name="Santos A.J."/>
        </authorList>
    </citation>
    <scope>NUCLEOTIDE SEQUENCE</scope>
    <source>
        <tissue evidence="1">Shoot tissue taken approximately 20 cm above the soil surface</tissue>
    </source>
</reference>
<dbReference type="EMBL" id="GBRH01188579">
    <property type="protein sequence ID" value="JAE09317.1"/>
    <property type="molecule type" value="Transcribed_RNA"/>
</dbReference>
<reference evidence="1" key="2">
    <citation type="journal article" date="2015" name="Data Brief">
        <title>Shoot transcriptome of the giant reed, Arundo donax.</title>
        <authorList>
            <person name="Barrero R.A."/>
            <person name="Guerrero F.D."/>
            <person name="Moolhuijzen P."/>
            <person name="Goolsby J.A."/>
            <person name="Tidwell J."/>
            <person name="Bellgard S.E."/>
            <person name="Bellgard M.I."/>
        </authorList>
    </citation>
    <scope>NUCLEOTIDE SEQUENCE</scope>
    <source>
        <tissue evidence="1">Shoot tissue taken approximately 20 cm above the soil surface</tissue>
    </source>
</reference>
<accession>A0A0A9FAE2</accession>
<proteinExistence type="predicted"/>
<protein>
    <submittedName>
        <fullName evidence="1">Uncharacterized protein</fullName>
    </submittedName>
</protein>
<organism evidence="1">
    <name type="scientific">Arundo donax</name>
    <name type="common">Giant reed</name>
    <name type="synonym">Donax arundinaceus</name>
    <dbReference type="NCBI Taxonomy" id="35708"/>
    <lineage>
        <taxon>Eukaryota</taxon>
        <taxon>Viridiplantae</taxon>
        <taxon>Streptophyta</taxon>
        <taxon>Embryophyta</taxon>
        <taxon>Tracheophyta</taxon>
        <taxon>Spermatophyta</taxon>
        <taxon>Magnoliopsida</taxon>
        <taxon>Liliopsida</taxon>
        <taxon>Poales</taxon>
        <taxon>Poaceae</taxon>
        <taxon>PACMAD clade</taxon>
        <taxon>Arundinoideae</taxon>
        <taxon>Arundineae</taxon>
        <taxon>Arundo</taxon>
    </lineage>
</organism>